<dbReference type="InterPro" id="IPR013424">
    <property type="entry name" value="Ice-binding_C"/>
</dbReference>
<feature type="domain" description="Ice-binding protein C-terminal" evidence="2">
    <location>
        <begin position="208"/>
        <end position="231"/>
    </location>
</feature>
<evidence type="ECO:0000313" key="3">
    <source>
        <dbReference type="EMBL" id="MYN26780.1"/>
    </source>
</evidence>
<dbReference type="Pfam" id="PF07589">
    <property type="entry name" value="PEP-CTERM"/>
    <property type="match status" value="1"/>
</dbReference>
<dbReference type="NCBIfam" id="TIGR02595">
    <property type="entry name" value="PEP_CTERM"/>
    <property type="match status" value="1"/>
</dbReference>
<keyword evidence="4" id="KW-1185">Reference proteome</keyword>
<dbReference type="Proteomes" id="UP000642144">
    <property type="component" value="Unassembled WGS sequence"/>
</dbReference>
<comment type="caution">
    <text evidence="3">The sequence shown here is derived from an EMBL/GenBank/DDBJ whole genome shotgun (WGS) entry which is preliminary data.</text>
</comment>
<dbReference type="RefSeq" id="WP_161054783.1">
    <property type="nucleotide sequence ID" value="NZ_WWCT01000006.1"/>
</dbReference>
<accession>A0ABW9VZ57</accession>
<sequence length="240" mass="25206">MKRIKALKALSMLVLGLASAVSQAEMVRFDFTAHGTAVDFGNGAADDFPSGSASHLLSVGTTLSGHFFYDLSTPSIFYDTDSNGTYAGYASPTHVGVTFTSSTGYKFEPNSTAAFDPMAIISDGIGGNAGAQDSIKVVAAQNLSPGVSQDIDITLTDKNNGKTWNSGALPPTLDLKDFDGTITFFWGDAQNNTFTFNANIDTLTQVAAVPEPETYAMLLAGLALVGVAKRRQQKGQQAVV</sequence>
<evidence type="ECO:0000256" key="1">
    <source>
        <dbReference type="SAM" id="SignalP"/>
    </source>
</evidence>
<reference evidence="3 4" key="1">
    <citation type="submission" date="2019-12" db="EMBL/GenBank/DDBJ databases">
        <title>Novel species isolated from a subtropical stream in China.</title>
        <authorList>
            <person name="Lu H."/>
        </authorList>
    </citation>
    <scope>NUCLEOTIDE SEQUENCE [LARGE SCALE GENOMIC DNA]</scope>
    <source>
        <strain evidence="3 4">CY42W</strain>
    </source>
</reference>
<gene>
    <name evidence="3" type="ORF">GTP69_10205</name>
</gene>
<feature type="signal peptide" evidence="1">
    <location>
        <begin position="1"/>
        <end position="24"/>
    </location>
</feature>
<organism evidence="3 4">
    <name type="scientific">Duganella levis</name>
    <dbReference type="NCBI Taxonomy" id="2692169"/>
    <lineage>
        <taxon>Bacteria</taxon>
        <taxon>Pseudomonadati</taxon>
        <taxon>Pseudomonadota</taxon>
        <taxon>Betaproteobacteria</taxon>
        <taxon>Burkholderiales</taxon>
        <taxon>Oxalobacteraceae</taxon>
        <taxon>Telluria group</taxon>
        <taxon>Duganella</taxon>
    </lineage>
</organism>
<proteinExistence type="predicted"/>
<feature type="chain" id="PRO_5045460389" evidence="1">
    <location>
        <begin position="25"/>
        <end position="240"/>
    </location>
</feature>
<keyword evidence="1" id="KW-0732">Signal</keyword>
<protein>
    <submittedName>
        <fullName evidence="3">PEP-CTERM sorting domain-containing protein</fullName>
    </submittedName>
</protein>
<evidence type="ECO:0000313" key="4">
    <source>
        <dbReference type="Proteomes" id="UP000642144"/>
    </source>
</evidence>
<dbReference type="EMBL" id="WWCT01000006">
    <property type="protein sequence ID" value="MYN26780.1"/>
    <property type="molecule type" value="Genomic_DNA"/>
</dbReference>
<name>A0ABW9VZ57_9BURK</name>
<evidence type="ECO:0000259" key="2">
    <source>
        <dbReference type="Pfam" id="PF07589"/>
    </source>
</evidence>